<dbReference type="EMBL" id="CP039354">
    <property type="protein sequence ID" value="QCE12337.1"/>
    <property type="molecule type" value="Genomic_DNA"/>
</dbReference>
<dbReference type="Proteomes" id="UP000501690">
    <property type="component" value="Linkage Group LG10"/>
</dbReference>
<protein>
    <submittedName>
        <fullName evidence="2">Uncharacterized protein</fullName>
    </submittedName>
</protein>
<evidence type="ECO:0000313" key="2">
    <source>
        <dbReference type="EMBL" id="QCE12337.1"/>
    </source>
</evidence>
<organism evidence="2 3">
    <name type="scientific">Vigna unguiculata</name>
    <name type="common">Cowpea</name>
    <dbReference type="NCBI Taxonomy" id="3917"/>
    <lineage>
        <taxon>Eukaryota</taxon>
        <taxon>Viridiplantae</taxon>
        <taxon>Streptophyta</taxon>
        <taxon>Embryophyta</taxon>
        <taxon>Tracheophyta</taxon>
        <taxon>Spermatophyta</taxon>
        <taxon>Magnoliopsida</taxon>
        <taxon>eudicotyledons</taxon>
        <taxon>Gunneridae</taxon>
        <taxon>Pentapetalae</taxon>
        <taxon>rosids</taxon>
        <taxon>fabids</taxon>
        <taxon>Fabales</taxon>
        <taxon>Fabaceae</taxon>
        <taxon>Papilionoideae</taxon>
        <taxon>50 kb inversion clade</taxon>
        <taxon>NPAAA clade</taxon>
        <taxon>indigoferoid/millettioid clade</taxon>
        <taxon>Phaseoleae</taxon>
        <taxon>Vigna</taxon>
    </lineage>
</organism>
<name>A0A4D6NKC0_VIGUN</name>
<dbReference type="AlphaFoldDB" id="A0A4D6NKC0"/>
<accession>A0A4D6NKC0</accession>
<feature type="region of interest" description="Disordered" evidence="1">
    <location>
        <begin position="30"/>
        <end position="79"/>
    </location>
</feature>
<feature type="compositionally biased region" description="Basic and acidic residues" evidence="1">
    <location>
        <begin position="62"/>
        <end position="79"/>
    </location>
</feature>
<evidence type="ECO:0000256" key="1">
    <source>
        <dbReference type="SAM" id="MobiDB-lite"/>
    </source>
</evidence>
<sequence length="79" mass="8007">MRGGEVAAAEACGGAWRRVRAPMAAISAALESPGRDEQNRLVVGRNCSSGDGDGGGGDGDDDRSGGNERRRDGGCSKLT</sequence>
<proteinExistence type="predicted"/>
<keyword evidence="3" id="KW-1185">Reference proteome</keyword>
<reference evidence="2 3" key="1">
    <citation type="submission" date="2019-04" db="EMBL/GenBank/DDBJ databases">
        <title>An improved genome assembly and genetic linkage map for asparagus bean, Vigna unguiculata ssp. sesquipedialis.</title>
        <authorList>
            <person name="Xia Q."/>
            <person name="Zhang R."/>
            <person name="Dong Y."/>
        </authorList>
    </citation>
    <scope>NUCLEOTIDE SEQUENCE [LARGE SCALE GENOMIC DNA]</scope>
    <source>
        <tissue evidence="2">Leaf</tissue>
    </source>
</reference>
<gene>
    <name evidence="2" type="ORF">DEO72_LG10g3579</name>
</gene>
<evidence type="ECO:0000313" key="3">
    <source>
        <dbReference type="Proteomes" id="UP000501690"/>
    </source>
</evidence>